<organism evidence="1 2">
    <name type="scientific">Ruminococcus callidus ATCC 27760</name>
    <dbReference type="NCBI Taxonomy" id="411473"/>
    <lineage>
        <taxon>Bacteria</taxon>
        <taxon>Bacillati</taxon>
        <taxon>Bacillota</taxon>
        <taxon>Clostridia</taxon>
        <taxon>Eubacteriales</taxon>
        <taxon>Oscillospiraceae</taxon>
        <taxon>Ruminococcus</taxon>
    </lineage>
</organism>
<dbReference type="EMBL" id="AWVF01000117">
    <property type="protein sequence ID" value="ERJ96587.1"/>
    <property type="molecule type" value="Genomic_DNA"/>
</dbReference>
<comment type="caution">
    <text evidence="1">The sequence shown here is derived from an EMBL/GenBank/DDBJ whole genome shotgun (WGS) entry which is preliminary data.</text>
</comment>
<evidence type="ECO:0008006" key="3">
    <source>
        <dbReference type="Google" id="ProtNLM"/>
    </source>
</evidence>
<evidence type="ECO:0000313" key="1">
    <source>
        <dbReference type="EMBL" id="ERJ96587.1"/>
    </source>
</evidence>
<reference evidence="1 2" key="1">
    <citation type="submission" date="2013-07" db="EMBL/GenBank/DDBJ databases">
        <authorList>
            <person name="Weinstock G."/>
            <person name="Sodergren E."/>
            <person name="Wylie T."/>
            <person name="Fulton L."/>
            <person name="Fulton R."/>
            <person name="Fronick C."/>
            <person name="O'Laughlin M."/>
            <person name="Godfrey J."/>
            <person name="Miner T."/>
            <person name="Herter B."/>
            <person name="Appelbaum E."/>
            <person name="Cordes M."/>
            <person name="Lek S."/>
            <person name="Wollam A."/>
            <person name="Pepin K.H."/>
            <person name="Palsikar V.B."/>
            <person name="Mitreva M."/>
            <person name="Wilson R.K."/>
        </authorList>
    </citation>
    <scope>NUCLEOTIDE SEQUENCE [LARGE SCALE GENOMIC DNA]</scope>
    <source>
        <strain evidence="1 2">ATCC 27760</strain>
    </source>
</reference>
<evidence type="ECO:0000313" key="2">
    <source>
        <dbReference type="Proteomes" id="UP000016662"/>
    </source>
</evidence>
<name>U2KWE1_9FIRM</name>
<gene>
    <name evidence="1" type="ORF">RUMCAL_01053</name>
</gene>
<dbReference type="Proteomes" id="UP000016662">
    <property type="component" value="Unassembled WGS sequence"/>
</dbReference>
<dbReference type="HOGENOM" id="CLU_2828591_0_0_9"/>
<sequence length="66" mass="7515">MGTAGKRLVMFFLLPEEHGKDSGRQLLQYGMQHYGIEEDIVNEHDPKIAAFYAFNSPIPLDTDTFL</sequence>
<dbReference type="PATRIC" id="fig|411473.3.peg.866"/>
<proteinExistence type="predicted"/>
<dbReference type="RefSeq" id="WP_021682511.1">
    <property type="nucleotide sequence ID" value="NZ_KI260418.1"/>
</dbReference>
<accession>U2KWE1</accession>
<dbReference type="OrthoDB" id="88131at2"/>
<dbReference type="AlphaFoldDB" id="U2KWE1"/>
<protein>
    <recommendedName>
        <fullName evidence="3">N-acetyltransferase domain-containing protein</fullName>
    </recommendedName>
</protein>
<keyword evidence="2" id="KW-1185">Reference proteome</keyword>